<dbReference type="EMBL" id="JAVREM010000049">
    <property type="protein sequence ID" value="MDT0321864.1"/>
    <property type="molecule type" value="Genomic_DNA"/>
</dbReference>
<feature type="region of interest" description="Disordered" evidence="1">
    <location>
        <begin position="99"/>
        <end position="128"/>
    </location>
</feature>
<evidence type="ECO:0000313" key="3">
    <source>
        <dbReference type="Proteomes" id="UP001183420"/>
    </source>
</evidence>
<name>A0ABU2LW98_9ACTN</name>
<sequence>MWSFFRDHPGMIAQRFEHLASYLDGYDLGATRHGGQGLGTWRQWLSDLRDADCAFGWRGHVMHLAGLNCADLHRLTPGQERLVIDVALELLDQYLAGTAPATTPAEESDAVAADTSDPSSDAGPESAA</sequence>
<reference evidence="3" key="1">
    <citation type="submission" date="2023-07" db="EMBL/GenBank/DDBJ databases">
        <title>30 novel species of actinomycetes from the DSMZ collection.</title>
        <authorList>
            <person name="Nouioui I."/>
        </authorList>
    </citation>
    <scope>NUCLEOTIDE SEQUENCE [LARGE SCALE GENOMIC DNA]</scope>
    <source>
        <strain evidence="3">DSM 44918</strain>
    </source>
</reference>
<evidence type="ECO:0000313" key="2">
    <source>
        <dbReference type="EMBL" id="MDT0321864.1"/>
    </source>
</evidence>
<dbReference type="Proteomes" id="UP001183420">
    <property type="component" value="Unassembled WGS sequence"/>
</dbReference>
<dbReference type="RefSeq" id="WP_311602187.1">
    <property type="nucleotide sequence ID" value="NZ_JAVREM010000049.1"/>
</dbReference>
<protein>
    <submittedName>
        <fullName evidence="2">Uncharacterized protein</fullName>
    </submittedName>
</protein>
<proteinExistence type="predicted"/>
<accession>A0ABU2LW98</accession>
<keyword evidence="3" id="KW-1185">Reference proteome</keyword>
<comment type="caution">
    <text evidence="2">The sequence shown here is derived from an EMBL/GenBank/DDBJ whole genome shotgun (WGS) entry which is preliminary data.</text>
</comment>
<organism evidence="2 3">
    <name type="scientific">Streptomyces millisiae</name>
    <dbReference type="NCBI Taxonomy" id="3075542"/>
    <lineage>
        <taxon>Bacteria</taxon>
        <taxon>Bacillati</taxon>
        <taxon>Actinomycetota</taxon>
        <taxon>Actinomycetes</taxon>
        <taxon>Kitasatosporales</taxon>
        <taxon>Streptomycetaceae</taxon>
        <taxon>Streptomyces</taxon>
    </lineage>
</organism>
<gene>
    <name evidence="2" type="ORF">RNC47_26365</name>
</gene>
<evidence type="ECO:0000256" key="1">
    <source>
        <dbReference type="SAM" id="MobiDB-lite"/>
    </source>
</evidence>